<organism evidence="2 3">
    <name type="scientific">Formimonas warabiya</name>
    <dbReference type="NCBI Taxonomy" id="1761012"/>
    <lineage>
        <taxon>Bacteria</taxon>
        <taxon>Bacillati</taxon>
        <taxon>Bacillota</taxon>
        <taxon>Clostridia</taxon>
        <taxon>Eubacteriales</taxon>
        <taxon>Peptococcaceae</taxon>
        <taxon>Candidatus Formimonas</taxon>
    </lineage>
</organism>
<name>A0A3G1KT55_FORW1</name>
<dbReference type="AlphaFoldDB" id="A0A3G1KT55"/>
<dbReference type="Pfam" id="PF00403">
    <property type="entry name" value="HMA"/>
    <property type="match status" value="1"/>
</dbReference>
<feature type="domain" description="HMA" evidence="1">
    <location>
        <begin position="3"/>
        <end position="72"/>
    </location>
</feature>
<dbReference type="CDD" id="cd00371">
    <property type="entry name" value="HMA"/>
    <property type="match status" value="1"/>
</dbReference>
<dbReference type="KEGG" id="fwa:DCMF_13195"/>
<gene>
    <name evidence="2" type="ORF">DCMF_13195</name>
</gene>
<sequence length="75" mass="8222">MITLTTMQVEGIHCPNCVKKLKETASGVQGICDADVEEDLKTVKIKYDTDVLSLDAVKQIIETIPGKEFVVLKAD</sequence>
<keyword evidence="3" id="KW-1185">Reference proteome</keyword>
<dbReference type="Proteomes" id="UP000323521">
    <property type="component" value="Chromosome"/>
</dbReference>
<dbReference type="InterPro" id="IPR006121">
    <property type="entry name" value="HMA_dom"/>
</dbReference>
<dbReference type="GO" id="GO:0046872">
    <property type="term" value="F:metal ion binding"/>
    <property type="evidence" value="ECO:0007669"/>
    <property type="project" value="InterPro"/>
</dbReference>
<evidence type="ECO:0000313" key="2">
    <source>
        <dbReference type="EMBL" id="ATW25584.1"/>
    </source>
</evidence>
<accession>A0A3G1KT55</accession>
<dbReference type="SUPFAM" id="SSF55008">
    <property type="entry name" value="HMA, heavy metal-associated domain"/>
    <property type="match status" value="1"/>
</dbReference>
<dbReference type="PROSITE" id="PS50846">
    <property type="entry name" value="HMA_2"/>
    <property type="match status" value="1"/>
</dbReference>
<dbReference type="EMBL" id="CP017634">
    <property type="protein sequence ID" value="ATW25584.1"/>
    <property type="molecule type" value="Genomic_DNA"/>
</dbReference>
<proteinExistence type="predicted"/>
<dbReference type="InterPro" id="IPR036163">
    <property type="entry name" value="HMA_dom_sf"/>
</dbReference>
<dbReference type="RefSeq" id="WP_214659322.1">
    <property type="nucleotide sequence ID" value="NZ_CP017634.1"/>
</dbReference>
<evidence type="ECO:0000313" key="3">
    <source>
        <dbReference type="Proteomes" id="UP000323521"/>
    </source>
</evidence>
<protein>
    <recommendedName>
        <fullName evidence="1">HMA domain-containing protein</fullName>
    </recommendedName>
</protein>
<reference evidence="2 3" key="1">
    <citation type="submission" date="2016-10" db="EMBL/GenBank/DDBJ databases">
        <title>Complete Genome Sequence of Peptococcaceae strain DCMF.</title>
        <authorList>
            <person name="Edwards R.J."/>
            <person name="Holland S.I."/>
            <person name="Deshpande N.P."/>
            <person name="Wong Y.K."/>
            <person name="Ertan H."/>
            <person name="Manefield M."/>
            <person name="Russell T.L."/>
            <person name="Lee M.J."/>
        </authorList>
    </citation>
    <scope>NUCLEOTIDE SEQUENCE [LARGE SCALE GENOMIC DNA]</scope>
    <source>
        <strain evidence="2 3">DCMF</strain>
    </source>
</reference>
<dbReference type="Gene3D" id="3.30.70.100">
    <property type="match status" value="1"/>
</dbReference>
<evidence type="ECO:0000259" key="1">
    <source>
        <dbReference type="PROSITE" id="PS50846"/>
    </source>
</evidence>